<dbReference type="InterPro" id="IPR011194">
    <property type="entry name" value="UPF0306"/>
</dbReference>
<dbReference type="EMBL" id="FUZI01000001">
    <property type="protein sequence ID" value="SKC30532.1"/>
    <property type="molecule type" value="Genomic_DNA"/>
</dbReference>
<dbReference type="HAMAP" id="MF_00764">
    <property type="entry name" value="UPF0306"/>
    <property type="match status" value="1"/>
</dbReference>
<dbReference type="SUPFAM" id="SSF50475">
    <property type="entry name" value="FMN-binding split barrel"/>
    <property type="match status" value="1"/>
</dbReference>
<dbReference type="Gene3D" id="2.30.110.10">
    <property type="entry name" value="Electron Transport, Fmn-binding Protein, Chain A"/>
    <property type="match status" value="1"/>
</dbReference>
<dbReference type="Proteomes" id="UP000189966">
    <property type="component" value="Unassembled WGS sequence"/>
</dbReference>
<reference evidence="2 3" key="1">
    <citation type="submission" date="2017-02" db="EMBL/GenBank/DDBJ databases">
        <authorList>
            <person name="Peterson S.W."/>
        </authorList>
    </citation>
    <scope>NUCLEOTIDE SEQUENCE [LARGE SCALE GENOMIC DNA]</scope>
    <source>
        <strain evidence="3">type strain: NCCB 100098</strain>
    </source>
</reference>
<dbReference type="NCBIfam" id="NF002900">
    <property type="entry name" value="PRK03467.1"/>
    <property type="match status" value="1"/>
</dbReference>
<evidence type="ECO:0000256" key="1">
    <source>
        <dbReference type="HAMAP-Rule" id="MF_00764"/>
    </source>
</evidence>
<evidence type="ECO:0000313" key="3">
    <source>
        <dbReference type="Proteomes" id="UP000189966"/>
    </source>
</evidence>
<dbReference type="AlphaFoldDB" id="A0A1T5HV27"/>
<name>A0A1T5HV27_9GAMM</name>
<evidence type="ECO:0000313" key="2">
    <source>
        <dbReference type="EMBL" id="SKC30532.1"/>
    </source>
</evidence>
<dbReference type="PIRSF" id="PIRSF009554">
    <property type="entry name" value="UCP009554"/>
    <property type="match status" value="1"/>
</dbReference>
<sequence length="143" mass="16643">MNETKHICDFIKNNYLLTLCTNSPSDLWCAHCYYIFDSNKMSLFIMTSEESHHSQLMILNKNIVGTIAPQPKNIIDIKGIQFKGYIEKLTNKEEKRAKNLYYNIFPTAKFISAPIWEIKLTMLKMTDNSLGFGKKLIWPPQMT</sequence>
<organism evidence="2 3">
    <name type="scientific">Photobacterium piscicola</name>
    <dbReference type="NCBI Taxonomy" id="1378299"/>
    <lineage>
        <taxon>Bacteria</taxon>
        <taxon>Pseudomonadati</taxon>
        <taxon>Pseudomonadota</taxon>
        <taxon>Gammaproteobacteria</taxon>
        <taxon>Vibrionales</taxon>
        <taxon>Vibrionaceae</taxon>
        <taxon>Photobacterium</taxon>
    </lineage>
</organism>
<dbReference type="InterPro" id="IPR012349">
    <property type="entry name" value="Split_barrel_FMN-bd"/>
</dbReference>
<gene>
    <name evidence="2" type="ORF">CZ809_00004</name>
</gene>
<dbReference type="OrthoDB" id="8447155at2"/>
<proteinExistence type="inferred from homology"/>
<dbReference type="RefSeq" id="WP_080155414.1">
    <property type="nucleotide sequence ID" value="NZ_CP175535.1"/>
</dbReference>
<protein>
    <recommendedName>
        <fullName evidence="1">UPF0306 protein CZ809_00004</fullName>
    </recommendedName>
</protein>
<comment type="similarity">
    <text evidence="1">Belongs to the UPF0306 family.</text>
</comment>
<accession>A0A1T5HV27</accession>